<dbReference type="VEuPathDB" id="FungiDB:FUN_016369"/>
<dbReference type="AlphaFoldDB" id="A0A2N0PB52"/>
<organism evidence="8 9">
    <name type="scientific">Rhizophagus irregularis</name>
    <dbReference type="NCBI Taxonomy" id="588596"/>
    <lineage>
        <taxon>Eukaryota</taxon>
        <taxon>Fungi</taxon>
        <taxon>Fungi incertae sedis</taxon>
        <taxon>Mucoromycota</taxon>
        <taxon>Glomeromycotina</taxon>
        <taxon>Glomeromycetes</taxon>
        <taxon>Glomerales</taxon>
        <taxon>Glomeraceae</taxon>
        <taxon>Rhizophagus</taxon>
    </lineage>
</organism>
<evidence type="ECO:0000256" key="5">
    <source>
        <dbReference type="SAM" id="Coils"/>
    </source>
</evidence>
<evidence type="ECO:0000256" key="4">
    <source>
        <dbReference type="ARBA" id="ARBA00023136"/>
    </source>
</evidence>
<dbReference type="VEuPathDB" id="FungiDB:FUN_009579"/>
<dbReference type="Proteomes" id="UP000232722">
    <property type="component" value="Unassembled WGS sequence"/>
</dbReference>
<dbReference type="VEuPathDB" id="FungiDB:RhiirFUN_013117"/>
<keyword evidence="4 6" id="KW-0472">Membrane</keyword>
<feature type="transmembrane region" description="Helical" evidence="6">
    <location>
        <begin position="904"/>
        <end position="930"/>
    </location>
</feature>
<accession>A0A2N0PB52</accession>
<reference evidence="8 9" key="2">
    <citation type="submission" date="2017-09" db="EMBL/GenBank/DDBJ databases">
        <title>Extensive intraspecific genome diversity in a model arbuscular mycorrhizal fungus.</title>
        <authorList>
            <person name="Chen E.C."/>
            <person name="Morin E."/>
            <person name="Beaudet D."/>
            <person name="Noel J."/>
            <person name="Ndikumana S."/>
            <person name="Charron P."/>
            <person name="St-Onge C."/>
            <person name="Giorgi J."/>
            <person name="Grigoriev I.V."/>
            <person name="Roux C."/>
            <person name="Martin F.M."/>
            <person name="Corradi N."/>
        </authorList>
    </citation>
    <scope>NUCLEOTIDE SEQUENCE [LARGE SCALE GENOMIC DNA]</scope>
    <source>
        <strain evidence="8 9">A5</strain>
    </source>
</reference>
<evidence type="ECO:0000256" key="2">
    <source>
        <dbReference type="ARBA" id="ARBA00022692"/>
    </source>
</evidence>
<comment type="subcellular location">
    <subcellularLocation>
        <location evidence="1">Membrane</location>
        <topology evidence="1">Multi-pass membrane protein</topology>
    </subcellularLocation>
</comment>
<dbReference type="GO" id="GO:0005216">
    <property type="term" value="F:monoatomic ion channel activity"/>
    <property type="evidence" value="ECO:0007669"/>
    <property type="project" value="InterPro"/>
</dbReference>
<dbReference type="InterPro" id="IPR005821">
    <property type="entry name" value="Ion_trans_dom"/>
</dbReference>
<evidence type="ECO:0000259" key="7">
    <source>
        <dbReference type="Pfam" id="PF00520"/>
    </source>
</evidence>
<dbReference type="Pfam" id="PF00520">
    <property type="entry name" value="Ion_trans"/>
    <property type="match status" value="1"/>
</dbReference>
<feature type="domain" description="Ion transport" evidence="7">
    <location>
        <begin position="823"/>
        <end position="985"/>
    </location>
</feature>
<comment type="caution">
    <text evidence="8">The sequence shown here is derived from an EMBL/GenBank/DDBJ whole genome shotgun (WGS) entry which is preliminary data.</text>
</comment>
<dbReference type="VEuPathDB" id="FungiDB:RhiirA1_468194"/>
<name>A0A2N0PB52_9GLOM</name>
<gene>
    <name evidence="8" type="ORF">RhiirA5_503038</name>
</gene>
<evidence type="ECO:0000313" key="8">
    <source>
        <dbReference type="EMBL" id="PKC04041.1"/>
    </source>
</evidence>
<evidence type="ECO:0000256" key="3">
    <source>
        <dbReference type="ARBA" id="ARBA00022989"/>
    </source>
</evidence>
<sequence>MKKKYDLSGVTCYYSNNISGICRLIEVSNENDQPSNDSQLKRFVILNFHGIYNFALKSLNKVRPNDNFDSFKLNEKFEKFEYPPSTKRELKNWYTSKNTNCMERLLSCIYDKYFLVTQYKNDVQSLEVYNLEKMELETTAKRVENKDEFIEQIYSLEFIENDEKLLIIGKSLEGGLKFIIWDLYDTGKVESIKLDNFLSIENLDTRLARTSGNILQIDNDGNVSLILKKVENKLKEQKSENEVVVKKEELEYLIDKKHIIYYCDKKHKNFKPIVDEKEPWVLDEYDRQSYCIYQNKNGDETETLQLIVGRSTVQIWHQIQDDGEPFLEYIWSNRIPVKQESDETKLKVEDFKYGFKYGSNKGLHEGLHEKLDDFHLKVYWYERKEENENSKKDEHEIDDEDKDDSVMERKVKVINRKDIIEKYHIVRHACKALEHLNKRYKSKHLADNYVRVHKYEEIISYIKHIVWRFAKHEPENFKLLDVRYNIMKNLILSDCDQLINFILFGDDDNEDRNGKVCKVCKEKKENEKEENENEGKEKEKIQRQVAIRHIPRNKLWLGKKFLTKGDLDFEGKDWIKENESLEPKNNMELAIYHCKDRELKDTLIIAYLLEYYSNHATDSAGWMCTVSKAIPFLFKYNYDDYARKLFFKECFANQDHFSAQDPKEIIPTEYRERRNHNIKFRAFRPIAKLKSDKDELYSRIMIKFKSFKNYIIKMYENFDNDLGKSPLALRVFPLPSFTISDIKKEDNYNWKIIIKNLFWFIFMPRLYKIGRNGRNKLSPFSRMILYENNDDIYDNPATEAVIDFLSWAYLNHSIIINGNCLFTLIVVFYYLAIYQFTTEIIQLIYCGFKKYIGEIFNIFDVISIILSVTVMSIMLKSFQFSDGFEVLKKLMIFYLRQIPGIGNYIYYVIIIFKTIFPFFLFMLIVILAFAHTMFVSLRNPTNIKTKDSTYSGNATNISTNETFNIELKSDFDPTSRDNPFTSFSEAIIATYFWIGGNLVQRDQFDYWVGVYEKADTKGRQTLLRYQANHIADYEALQHIHFWKHEHDPNPSFAAGLIIGIMNGDDIHNNDIHNRSYCRKNIIYEKPIRETVDDFDLVECENISNYEMLAN</sequence>
<proteinExistence type="predicted"/>
<keyword evidence="5" id="KW-0175">Coiled coil</keyword>
<keyword evidence="3 6" id="KW-1133">Transmembrane helix</keyword>
<dbReference type="VEuPathDB" id="FungiDB:FUN_016370"/>
<reference evidence="8 9" key="1">
    <citation type="submission" date="2016-04" db="EMBL/GenBank/DDBJ databases">
        <title>Genome analyses suggest a sexual origin of heterokaryosis in a supposedly ancient asexual fungus.</title>
        <authorList>
            <person name="Ropars J."/>
            <person name="Sedzielewska K."/>
            <person name="Noel J."/>
            <person name="Charron P."/>
            <person name="Farinelli L."/>
            <person name="Marton T."/>
            <person name="Kruger M."/>
            <person name="Pelin A."/>
            <person name="Brachmann A."/>
            <person name="Corradi N."/>
        </authorList>
    </citation>
    <scope>NUCLEOTIDE SEQUENCE [LARGE SCALE GENOMIC DNA]</scope>
    <source>
        <strain evidence="8 9">A5</strain>
    </source>
</reference>
<feature type="coiled-coil region" evidence="5">
    <location>
        <begin position="517"/>
        <end position="544"/>
    </location>
</feature>
<dbReference type="VEuPathDB" id="FungiDB:RhiirA1_539919"/>
<protein>
    <recommendedName>
        <fullName evidence="7">Ion transport domain-containing protein</fullName>
    </recommendedName>
</protein>
<dbReference type="EMBL" id="LLXJ01001078">
    <property type="protein sequence ID" value="PKC04041.1"/>
    <property type="molecule type" value="Genomic_DNA"/>
</dbReference>
<dbReference type="GO" id="GO:0016020">
    <property type="term" value="C:membrane"/>
    <property type="evidence" value="ECO:0007669"/>
    <property type="project" value="UniProtKB-SubCell"/>
</dbReference>
<evidence type="ECO:0000256" key="6">
    <source>
        <dbReference type="SAM" id="Phobius"/>
    </source>
</evidence>
<evidence type="ECO:0000256" key="1">
    <source>
        <dbReference type="ARBA" id="ARBA00004141"/>
    </source>
</evidence>
<feature type="transmembrane region" description="Helical" evidence="6">
    <location>
        <begin position="855"/>
        <end position="875"/>
    </location>
</feature>
<evidence type="ECO:0000313" key="9">
    <source>
        <dbReference type="Proteomes" id="UP000232722"/>
    </source>
</evidence>
<keyword evidence="2 6" id="KW-0812">Transmembrane</keyword>
<feature type="transmembrane region" description="Helical" evidence="6">
    <location>
        <begin position="814"/>
        <end position="834"/>
    </location>
</feature>